<dbReference type="PROSITE" id="PS00041">
    <property type="entry name" value="HTH_ARAC_FAMILY_1"/>
    <property type="match status" value="1"/>
</dbReference>
<proteinExistence type="predicted"/>
<dbReference type="InterPro" id="IPR018062">
    <property type="entry name" value="HTH_AraC-typ_CS"/>
</dbReference>
<accession>A0AAJ1TV48</accession>
<evidence type="ECO:0000313" key="5">
    <source>
        <dbReference type="EMBL" id="MDQ1102835.1"/>
    </source>
</evidence>
<dbReference type="SUPFAM" id="SSF46689">
    <property type="entry name" value="Homeodomain-like"/>
    <property type="match status" value="1"/>
</dbReference>
<protein>
    <submittedName>
        <fullName evidence="5">AraC-like DNA-binding protein</fullName>
    </submittedName>
</protein>
<dbReference type="InterPro" id="IPR009057">
    <property type="entry name" value="Homeodomain-like_sf"/>
</dbReference>
<gene>
    <name evidence="5" type="ORF">QE405_000119</name>
</gene>
<evidence type="ECO:0000256" key="2">
    <source>
        <dbReference type="ARBA" id="ARBA00023125"/>
    </source>
</evidence>
<dbReference type="PRINTS" id="PR00032">
    <property type="entry name" value="HTHARAC"/>
</dbReference>
<dbReference type="InterPro" id="IPR018060">
    <property type="entry name" value="HTH_AraC"/>
</dbReference>
<dbReference type="InterPro" id="IPR020449">
    <property type="entry name" value="Tscrpt_reg_AraC-type_HTH"/>
</dbReference>
<keyword evidence="3" id="KW-0804">Transcription</keyword>
<name>A0AAJ1TV48_9ACTN</name>
<evidence type="ECO:0000256" key="3">
    <source>
        <dbReference type="ARBA" id="ARBA00023163"/>
    </source>
</evidence>
<keyword evidence="1" id="KW-0805">Transcription regulation</keyword>
<dbReference type="EMBL" id="JAUTAN010000001">
    <property type="protein sequence ID" value="MDQ1102835.1"/>
    <property type="molecule type" value="Genomic_DNA"/>
</dbReference>
<dbReference type="PROSITE" id="PS01124">
    <property type="entry name" value="HTH_ARAC_FAMILY_2"/>
    <property type="match status" value="1"/>
</dbReference>
<dbReference type="RefSeq" id="WP_307198291.1">
    <property type="nucleotide sequence ID" value="NZ_JAUTAN010000001.1"/>
</dbReference>
<evidence type="ECO:0000256" key="1">
    <source>
        <dbReference type="ARBA" id="ARBA00023015"/>
    </source>
</evidence>
<comment type="caution">
    <text evidence="5">The sequence shown here is derived from an EMBL/GenBank/DDBJ whole genome shotgun (WGS) entry which is preliminary data.</text>
</comment>
<dbReference type="PANTHER" id="PTHR46796">
    <property type="entry name" value="HTH-TYPE TRANSCRIPTIONAL ACTIVATOR RHAS-RELATED"/>
    <property type="match status" value="1"/>
</dbReference>
<evidence type="ECO:0000313" key="6">
    <source>
        <dbReference type="Proteomes" id="UP001239215"/>
    </source>
</evidence>
<dbReference type="InterPro" id="IPR035418">
    <property type="entry name" value="AraC-bd_2"/>
</dbReference>
<dbReference type="Proteomes" id="UP001239215">
    <property type="component" value="Unassembled WGS sequence"/>
</dbReference>
<dbReference type="AlphaFoldDB" id="A0AAJ1TV48"/>
<dbReference type="PANTHER" id="PTHR46796:SF6">
    <property type="entry name" value="ARAC SUBFAMILY"/>
    <property type="match status" value="1"/>
</dbReference>
<evidence type="ECO:0000259" key="4">
    <source>
        <dbReference type="PROSITE" id="PS01124"/>
    </source>
</evidence>
<dbReference type="SMART" id="SM00342">
    <property type="entry name" value="HTH_ARAC"/>
    <property type="match status" value="1"/>
</dbReference>
<dbReference type="Pfam" id="PF12833">
    <property type="entry name" value="HTH_18"/>
    <property type="match status" value="1"/>
</dbReference>
<reference evidence="5" key="1">
    <citation type="submission" date="2023-07" db="EMBL/GenBank/DDBJ databases">
        <title>Functional and genomic diversity of the sorghum phyllosphere microbiome.</title>
        <authorList>
            <person name="Shade A."/>
        </authorList>
    </citation>
    <scope>NUCLEOTIDE SEQUENCE</scope>
    <source>
        <strain evidence="5">SORGH_AS_1067</strain>
    </source>
</reference>
<dbReference type="GO" id="GO:0043565">
    <property type="term" value="F:sequence-specific DNA binding"/>
    <property type="evidence" value="ECO:0007669"/>
    <property type="project" value="InterPro"/>
</dbReference>
<keyword evidence="2 5" id="KW-0238">DNA-binding</keyword>
<dbReference type="GO" id="GO:0003700">
    <property type="term" value="F:DNA-binding transcription factor activity"/>
    <property type="evidence" value="ECO:0007669"/>
    <property type="project" value="InterPro"/>
</dbReference>
<dbReference type="Gene3D" id="1.10.10.60">
    <property type="entry name" value="Homeodomain-like"/>
    <property type="match status" value="1"/>
</dbReference>
<dbReference type="Pfam" id="PF14525">
    <property type="entry name" value="AraC_binding_2"/>
    <property type="match status" value="1"/>
</dbReference>
<feature type="domain" description="HTH araC/xylS-type" evidence="4">
    <location>
        <begin position="215"/>
        <end position="316"/>
    </location>
</feature>
<organism evidence="5 6">
    <name type="scientific">Nocardioides zeae</name>
    <dbReference type="NCBI Taxonomy" id="1457234"/>
    <lineage>
        <taxon>Bacteria</taxon>
        <taxon>Bacillati</taxon>
        <taxon>Actinomycetota</taxon>
        <taxon>Actinomycetes</taxon>
        <taxon>Propionibacteriales</taxon>
        <taxon>Nocardioidaceae</taxon>
        <taxon>Nocardioides</taxon>
    </lineage>
</organism>
<dbReference type="InterPro" id="IPR050204">
    <property type="entry name" value="AraC_XylS_family_regulators"/>
</dbReference>
<sequence>MAGQVVDQVVDAGSARPRAFAVRQQVDAWERHNDATLLGLRCGVRDRTGFSAREVNFQLEDVHLAHVRATPHRVVRDGALIASRPVDAVVVYAALRGEAVLEHAGGRRVVRPGQVVVCDADRPFARGFDHGVEELAVRVPVAALAARTGRLSLVAPVVVDARGPGDDAVARALVRAVGRAVHAPVPVPADEQALLDLVAVLASGGRAASPVAHRAAARAWIDDHLADPTLSAGAVAAGAGVSERTLSRLFAESGTSVPRYVLARRLARAHALLRHPDLVGVRVADVAARCGFTSVPHFSQAFRKRYGATPAQVRHEPEVVTYQG</sequence>